<dbReference type="AlphaFoldDB" id="A0A0F9RLT5"/>
<dbReference type="EMBL" id="LAZR01000799">
    <property type="protein sequence ID" value="KKN57510.1"/>
    <property type="molecule type" value="Genomic_DNA"/>
</dbReference>
<protein>
    <submittedName>
        <fullName evidence="1">Uncharacterized protein</fullName>
    </submittedName>
</protein>
<sequence>MATFPTLTRKGSKSGWLQTPNKNAVKVASAASGLPVVNKLFTFDGPTWKYVLKLVTSTDKDTLETFYGNNKDVPFDWLNPQDSNTYEVIFASPPRYTCGGSDGTNFYWNITLVITQYSPL</sequence>
<accession>A0A0F9RLT5</accession>
<comment type="caution">
    <text evidence="1">The sequence shown here is derived from an EMBL/GenBank/DDBJ whole genome shotgun (WGS) entry which is preliminary data.</text>
</comment>
<organism evidence="1">
    <name type="scientific">marine sediment metagenome</name>
    <dbReference type="NCBI Taxonomy" id="412755"/>
    <lineage>
        <taxon>unclassified sequences</taxon>
        <taxon>metagenomes</taxon>
        <taxon>ecological metagenomes</taxon>
    </lineage>
</organism>
<gene>
    <name evidence="1" type="ORF">LCGC14_0561270</name>
</gene>
<evidence type="ECO:0000313" key="1">
    <source>
        <dbReference type="EMBL" id="KKN57510.1"/>
    </source>
</evidence>
<name>A0A0F9RLT5_9ZZZZ</name>
<reference evidence="1" key="1">
    <citation type="journal article" date="2015" name="Nature">
        <title>Complex archaea that bridge the gap between prokaryotes and eukaryotes.</title>
        <authorList>
            <person name="Spang A."/>
            <person name="Saw J.H."/>
            <person name="Jorgensen S.L."/>
            <person name="Zaremba-Niedzwiedzka K."/>
            <person name="Martijn J."/>
            <person name="Lind A.E."/>
            <person name="van Eijk R."/>
            <person name="Schleper C."/>
            <person name="Guy L."/>
            <person name="Ettema T.J."/>
        </authorList>
    </citation>
    <scope>NUCLEOTIDE SEQUENCE</scope>
</reference>
<proteinExistence type="predicted"/>